<dbReference type="SUPFAM" id="SSF53474">
    <property type="entry name" value="alpha/beta-Hydrolases"/>
    <property type="match status" value="1"/>
</dbReference>
<dbReference type="RefSeq" id="WP_168881542.1">
    <property type="nucleotide sequence ID" value="NZ_JABAIL010000002.1"/>
</dbReference>
<dbReference type="InterPro" id="IPR002168">
    <property type="entry name" value="Lipase_GDXG_HIS_AS"/>
</dbReference>
<dbReference type="Pfam" id="PF07859">
    <property type="entry name" value="Abhydrolase_3"/>
    <property type="match status" value="1"/>
</dbReference>
<dbReference type="Gene3D" id="3.40.50.1820">
    <property type="entry name" value="alpha/beta hydrolase"/>
    <property type="match status" value="1"/>
</dbReference>
<dbReference type="InterPro" id="IPR013094">
    <property type="entry name" value="AB_hydrolase_3"/>
</dbReference>
<dbReference type="Proteomes" id="UP000585050">
    <property type="component" value="Unassembled WGS sequence"/>
</dbReference>
<feature type="domain" description="Alpha/beta hydrolase fold-3" evidence="4">
    <location>
        <begin position="46"/>
        <end position="247"/>
    </location>
</feature>
<gene>
    <name evidence="5" type="ORF">HGP29_06405</name>
</gene>
<sequence length="274" mass="30903">MLRETTEFIAIFSLLPWGVKAKKFELNGLSAEVIEPVRPTKTKRALLYLHGGGYAIGSSQTHRSLVGKIVDETRTTALLVNYRKIPTYPCPAAIEDAFQGYQYLLDNGFAPNEIAIAGDSAGGGLVCSLLFYLKEKNVPFPKCGVCLSPWTDLKHTGKSAEENKFSDPFVKVKEMQRWAEVYAGSKSLEDPMVSPLYGEFDGFPPILIQASTNEVLYSDSFRLQEKMKAAGVDVTFQKWDDLMHWWQLFWRFIPESEDAINKVCEYLNKHLKVS</sequence>
<feature type="active site" evidence="3">
    <location>
        <position position="120"/>
    </location>
</feature>
<accession>A0A7X8XUZ6</accession>
<dbReference type="PANTHER" id="PTHR48081:SF8">
    <property type="entry name" value="ALPHA_BETA HYDROLASE FOLD-3 DOMAIN-CONTAINING PROTEIN-RELATED"/>
    <property type="match status" value="1"/>
</dbReference>
<dbReference type="AlphaFoldDB" id="A0A7X8XUZ6"/>
<reference evidence="5 6" key="1">
    <citation type="submission" date="2020-04" db="EMBL/GenBank/DDBJ databases">
        <title>Flammeovirga sp. SR4, a novel species isolated from seawater.</title>
        <authorList>
            <person name="Wang X."/>
        </authorList>
    </citation>
    <scope>NUCLEOTIDE SEQUENCE [LARGE SCALE GENOMIC DNA]</scope>
    <source>
        <strain evidence="5 6">SR4</strain>
    </source>
</reference>
<dbReference type="PROSITE" id="PS01174">
    <property type="entry name" value="LIPASE_GDXG_SER"/>
    <property type="match status" value="1"/>
</dbReference>
<evidence type="ECO:0000313" key="6">
    <source>
        <dbReference type="Proteomes" id="UP000585050"/>
    </source>
</evidence>
<dbReference type="InterPro" id="IPR050300">
    <property type="entry name" value="GDXG_lipolytic_enzyme"/>
</dbReference>
<evidence type="ECO:0000256" key="2">
    <source>
        <dbReference type="ARBA" id="ARBA00022801"/>
    </source>
</evidence>
<evidence type="ECO:0000256" key="1">
    <source>
        <dbReference type="ARBA" id="ARBA00010515"/>
    </source>
</evidence>
<dbReference type="PROSITE" id="PS01173">
    <property type="entry name" value="LIPASE_GDXG_HIS"/>
    <property type="match status" value="1"/>
</dbReference>
<comment type="caution">
    <text evidence="5">The sequence shown here is derived from an EMBL/GenBank/DDBJ whole genome shotgun (WGS) entry which is preliminary data.</text>
</comment>
<organism evidence="5 6">
    <name type="scientific">Flammeovirga agarivorans</name>
    <dbReference type="NCBI Taxonomy" id="2726742"/>
    <lineage>
        <taxon>Bacteria</taxon>
        <taxon>Pseudomonadati</taxon>
        <taxon>Bacteroidota</taxon>
        <taxon>Cytophagia</taxon>
        <taxon>Cytophagales</taxon>
        <taxon>Flammeovirgaceae</taxon>
        <taxon>Flammeovirga</taxon>
    </lineage>
</organism>
<dbReference type="PANTHER" id="PTHR48081">
    <property type="entry name" value="AB HYDROLASE SUPERFAMILY PROTEIN C4A8.06C"/>
    <property type="match status" value="1"/>
</dbReference>
<proteinExistence type="inferred from homology"/>
<keyword evidence="2 5" id="KW-0378">Hydrolase</keyword>
<keyword evidence="6" id="KW-1185">Reference proteome</keyword>
<comment type="similarity">
    <text evidence="1">Belongs to the 'GDXG' lipolytic enzyme family.</text>
</comment>
<dbReference type="InterPro" id="IPR029058">
    <property type="entry name" value="AB_hydrolase_fold"/>
</dbReference>
<evidence type="ECO:0000259" key="4">
    <source>
        <dbReference type="Pfam" id="PF07859"/>
    </source>
</evidence>
<evidence type="ECO:0000256" key="3">
    <source>
        <dbReference type="PROSITE-ProRule" id="PRU10038"/>
    </source>
</evidence>
<dbReference type="InterPro" id="IPR033140">
    <property type="entry name" value="Lipase_GDXG_put_SER_AS"/>
</dbReference>
<dbReference type="GO" id="GO:0016787">
    <property type="term" value="F:hydrolase activity"/>
    <property type="evidence" value="ECO:0007669"/>
    <property type="project" value="UniProtKB-KW"/>
</dbReference>
<protein>
    <submittedName>
        <fullName evidence="5">Alpha/beta hydrolase</fullName>
    </submittedName>
</protein>
<evidence type="ECO:0000313" key="5">
    <source>
        <dbReference type="EMBL" id="NLR90828.1"/>
    </source>
</evidence>
<dbReference type="EMBL" id="JABAIL010000002">
    <property type="protein sequence ID" value="NLR90828.1"/>
    <property type="molecule type" value="Genomic_DNA"/>
</dbReference>
<name>A0A7X8XUZ6_9BACT</name>